<keyword evidence="2" id="KW-0805">Transcription regulation</keyword>
<evidence type="ECO:0000256" key="2">
    <source>
        <dbReference type="ARBA" id="ARBA00023015"/>
    </source>
</evidence>
<keyword evidence="9" id="KW-1185">Reference proteome</keyword>
<sequence>MTEINPFDASFQRSNEAAAAAAATTTASTTTLTLPAGATAGHAAAPPPIIQPTRQPPAPARAAAMPAAEVMANDDEDEDGEDAEKKRKRFLERNRVAAYKCRQKKKLWMQELEANSEEVVKRNKALHLLVNQLKEEAIQLKNQLLAHQNCDCNVIQQYVQTSGQFGLTAASRPPGGPGLPYVAHEHMPQH</sequence>
<evidence type="ECO:0000256" key="3">
    <source>
        <dbReference type="ARBA" id="ARBA00023163"/>
    </source>
</evidence>
<feature type="domain" description="BZIP" evidence="7">
    <location>
        <begin position="84"/>
        <end position="147"/>
    </location>
</feature>
<dbReference type="InterPro" id="IPR004827">
    <property type="entry name" value="bZIP"/>
</dbReference>
<feature type="compositionally biased region" description="Low complexity" evidence="6">
    <location>
        <begin position="17"/>
        <end position="44"/>
    </location>
</feature>
<dbReference type="GO" id="GO:0003700">
    <property type="term" value="F:DNA-binding transcription factor activity"/>
    <property type="evidence" value="ECO:0007669"/>
    <property type="project" value="InterPro"/>
</dbReference>
<keyword evidence="4" id="KW-0539">Nucleus</keyword>
<dbReference type="AlphaFoldDB" id="A0A4P9XVY6"/>
<name>A0A4P9XVY6_9FUNG</name>
<feature type="compositionally biased region" description="Pro residues" evidence="6">
    <location>
        <begin position="45"/>
        <end position="59"/>
    </location>
</feature>
<dbReference type="PROSITE" id="PS50217">
    <property type="entry name" value="BZIP"/>
    <property type="match status" value="1"/>
</dbReference>
<dbReference type="Pfam" id="PF00170">
    <property type="entry name" value="bZIP_1"/>
    <property type="match status" value="1"/>
</dbReference>
<dbReference type="CDD" id="cd14687">
    <property type="entry name" value="bZIP_ATF2"/>
    <property type="match status" value="1"/>
</dbReference>
<evidence type="ECO:0000256" key="1">
    <source>
        <dbReference type="ARBA" id="ARBA00004123"/>
    </source>
</evidence>
<evidence type="ECO:0000256" key="6">
    <source>
        <dbReference type="SAM" id="MobiDB-lite"/>
    </source>
</evidence>
<feature type="region of interest" description="Disordered" evidence="6">
    <location>
        <begin position="1"/>
        <end position="67"/>
    </location>
</feature>
<keyword evidence="3" id="KW-0804">Transcription</keyword>
<organism evidence="8 9">
    <name type="scientific">Thamnocephalis sphaerospora</name>
    <dbReference type="NCBI Taxonomy" id="78915"/>
    <lineage>
        <taxon>Eukaryota</taxon>
        <taxon>Fungi</taxon>
        <taxon>Fungi incertae sedis</taxon>
        <taxon>Zoopagomycota</taxon>
        <taxon>Zoopagomycotina</taxon>
        <taxon>Zoopagomycetes</taxon>
        <taxon>Zoopagales</taxon>
        <taxon>Sigmoideomycetaceae</taxon>
        <taxon>Thamnocephalis</taxon>
    </lineage>
</organism>
<evidence type="ECO:0000313" key="9">
    <source>
        <dbReference type="Proteomes" id="UP000271241"/>
    </source>
</evidence>
<gene>
    <name evidence="8" type="ORF">THASP1DRAFT_21825</name>
</gene>
<dbReference type="InterPro" id="IPR046347">
    <property type="entry name" value="bZIP_sf"/>
</dbReference>
<dbReference type="PROSITE" id="PS00036">
    <property type="entry name" value="BZIP_BASIC"/>
    <property type="match status" value="1"/>
</dbReference>
<dbReference type="GO" id="GO:0005634">
    <property type="term" value="C:nucleus"/>
    <property type="evidence" value="ECO:0007669"/>
    <property type="project" value="UniProtKB-SubCell"/>
</dbReference>
<evidence type="ECO:0000259" key="7">
    <source>
        <dbReference type="PROSITE" id="PS50217"/>
    </source>
</evidence>
<comment type="subcellular location">
    <subcellularLocation>
        <location evidence="1">Nucleus</location>
    </subcellularLocation>
</comment>
<dbReference type="SUPFAM" id="SSF57959">
    <property type="entry name" value="Leucine zipper domain"/>
    <property type="match status" value="1"/>
</dbReference>
<evidence type="ECO:0000256" key="5">
    <source>
        <dbReference type="SAM" id="Coils"/>
    </source>
</evidence>
<dbReference type="InterPro" id="IPR051027">
    <property type="entry name" value="bZIP_transcription_factors"/>
</dbReference>
<accession>A0A4P9XVY6</accession>
<proteinExistence type="predicted"/>
<dbReference type="PANTHER" id="PTHR19304">
    <property type="entry name" value="CYCLIC-AMP RESPONSE ELEMENT BINDING PROTEIN"/>
    <property type="match status" value="1"/>
</dbReference>
<dbReference type="Gene3D" id="1.20.5.170">
    <property type="match status" value="1"/>
</dbReference>
<protein>
    <recommendedName>
        <fullName evidence="7">BZIP domain-containing protein</fullName>
    </recommendedName>
</protein>
<reference evidence="9" key="1">
    <citation type="journal article" date="2018" name="Nat. Microbiol.">
        <title>Leveraging single-cell genomics to expand the fungal tree of life.</title>
        <authorList>
            <person name="Ahrendt S.R."/>
            <person name="Quandt C.A."/>
            <person name="Ciobanu D."/>
            <person name="Clum A."/>
            <person name="Salamov A."/>
            <person name="Andreopoulos B."/>
            <person name="Cheng J.F."/>
            <person name="Woyke T."/>
            <person name="Pelin A."/>
            <person name="Henrissat B."/>
            <person name="Reynolds N.K."/>
            <person name="Benny G.L."/>
            <person name="Smith M.E."/>
            <person name="James T.Y."/>
            <person name="Grigoriev I.V."/>
        </authorList>
    </citation>
    <scope>NUCLEOTIDE SEQUENCE [LARGE SCALE GENOMIC DNA]</scope>
    <source>
        <strain evidence="9">RSA 1356</strain>
    </source>
</reference>
<evidence type="ECO:0000313" key="8">
    <source>
        <dbReference type="EMBL" id="RKP10463.1"/>
    </source>
</evidence>
<dbReference type="SMART" id="SM00338">
    <property type="entry name" value="BRLZ"/>
    <property type="match status" value="1"/>
</dbReference>
<keyword evidence="5" id="KW-0175">Coiled coil</keyword>
<dbReference type="Proteomes" id="UP000271241">
    <property type="component" value="Unassembled WGS sequence"/>
</dbReference>
<dbReference type="STRING" id="78915.A0A4P9XVY6"/>
<dbReference type="EMBL" id="KZ992451">
    <property type="protein sequence ID" value="RKP10463.1"/>
    <property type="molecule type" value="Genomic_DNA"/>
</dbReference>
<dbReference type="OrthoDB" id="295274at2759"/>
<feature type="coiled-coil region" evidence="5">
    <location>
        <begin position="123"/>
        <end position="150"/>
    </location>
</feature>
<evidence type="ECO:0000256" key="4">
    <source>
        <dbReference type="ARBA" id="ARBA00023242"/>
    </source>
</evidence>